<evidence type="ECO:0000313" key="3">
    <source>
        <dbReference type="Proteomes" id="UP000475214"/>
    </source>
</evidence>
<comment type="caution">
    <text evidence="2">The sequence shown here is derived from an EMBL/GenBank/DDBJ whole genome shotgun (WGS) entry which is preliminary data.</text>
</comment>
<protein>
    <recommendedName>
        <fullName evidence="1">SAF domain-containing protein</fullName>
    </recommendedName>
</protein>
<gene>
    <name evidence="2" type="ORF">G1H10_13475</name>
</gene>
<evidence type="ECO:0000259" key="1">
    <source>
        <dbReference type="SMART" id="SM00858"/>
    </source>
</evidence>
<organism evidence="2 3">
    <name type="scientific">Phytoactinopolyspora halotolerans</name>
    <dbReference type="NCBI Taxonomy" id="1981512"/>
    <lineage>
        <taxon>Bacteria</taxon>
        <taxon>Bacillati</taxon>
        <taxon>Actinomycetota</taxon>
        <taxon>Actinomycetes</taxon>
        <taxon>Jiangellales</taxon>
        <taxon>Jiangellaceae</taxon>
        <taxon>Phytoactinopolyspora</taxon>
    </lineage>
</organism>
<feature type="domain" description="SAF" evidence="1">
    <location>
        <begin position="35"/>
        <end position="98"/>
    </location>
</feature>
<keyword evidence="3" id="KW-1185">Reference proteome</keyword>
<name>A0A6L9S9I5_9ACTN</name>
<dbReference type="SMART" id="SM00858">
    <property type="entry name" value="SAF"/>
    <property type="match status" value="1"/>
</dbReference>
<reference evidence="2 3" key="1">
    <citation type="submission" date="2020-02" db="EMBL/GenBank/DDBJ databases">
        <authorList>
            <person name="Li X.-J."/>
            <person name="Han X.-M."/>
        </authorList>
    </citation>
    <scope>NUCLEOTIDE SEQUENCE [LARGE SCALE GENOMIC DNA]</scope>
    <source>
        <strain evidence="2 3">CCTCC AB 2017055</strain>
    </source>
</reference>
<dbReference type="Gene3D" id="3.90.1210.10">
    <property type="entry name" value="Antifreeze-like/N-acetylneuraminic acid synthase C-terminal domain"/>
    <property type="match status" value="1"/>
</dbReference>
<dbReference type="CDD" id="cd11614">
    <property type="entry name" value="SAF_CpaB_FlgA_like"/>
    <property type="match status" value="1"/>
</dbReference>
<proteinExistence type="predicted"/>
<evidence type="ECO:0000313" key="2">
    <source>
        <dbReference type="EMBL" id="NEE01178.1"/>
    </source>
</evidence>
<dbReference type="EMBL" id="JAAGOA010000008">
    <property type="protein sequence ID" value="NEE01178.1"/>
    <property type="molecule type" value="Genomic_DNA"/>
</dbReference>
<sequence length="201" mass="19917">MRYTRRKGVIGLALGLLALGGGGAYQLAQSLGDTVDVIALAADVPRGEAIQASDLTIASVNPDAALTPIPAGEAAEVAGQRAAADLSAGSILTPAAVTAAVVPAVGDSVVGVAVTPQQLPTEPLIPGDRVRVVSTPNPGDDPPEAAPEAIEATVLSVEPIDTGFVMVNVIVDAATGAELAARVATGRVGIVLDSREHGPGQ</sequence>
<dbReference type="Proteomes" id="UP000475214">
    <property type="component" value="Unassembled WGS sequence"/>
</dbReference>
<dbReference type="RefSeq" id="WP_163738298.1">
    <property type="nucleotide sequence ID" value="NZ_JAAGOA010000008.1"/>
</dbReference>
<dbReference type="InterPro" id="IPR013974">
    <property type="entry name" value="SAF"/>
</dbReference>
<dbReference type="AlphaFoldDB" id="A0A6L9S9I5"/>
<accession>A0A6L9S9I5</accession>
<dbReference type="Pfam" id="PF08666">
    <property type="entry name" value="SAF"/>
    <property type="match status" value="1"/>
</dbReference>